<dbReference type="InterPro" id="IPR051450">
    <property type="entry name" value="Gfo/Idh/MocA_Oxidoreductases"/>
</dbReference>
<dbReference type="PANTHER" id="PTHR43377">
    <property type="entry name" value="BILIVERDIN REDUCTASE A"/>
    <property type="match status" value="1"/>
</dbReference>
<dbReference type="InterPro" id="IPR036291">
    <property type="entry name" value="NAD(P)-bd_dom_sf"/>
</dbReference>
<reference evidence="3" key="1">
    <citation type="submission" date="2018-06" db="EMBL/GenBank/DDBJ databases">
        <authorList>
            <person name="Zhirakovskaya E."/>
        </authorList>
    </citation>
    <scope>NUCLEOTIDE SEQUENCE</scope>
</reference>
<dbReference type="PANTHER" id="PTHR43377:SF1">
    <property type="entry name" value="BILIVERDIN REDUCTASE A"/>
    <property type="match status" value="1"/>
</dbReference>
<dbReference type="AlphaFoldDB" id="A0A3B0VJ90"/>
<dbReference type="InterPro" id="IPR000683">
    <property type="entry name" value="Gfo/Idh/MocA-like_OxRdtase_N"/>
</dbReference>
<dbReference type="InterPro" id="IPR055170">
    <property type="entry name" value="GFO_IDH_MocA-like_dom"/>
</dbReference>
<dbReference type="EMBL" id="UOEX01000274">
    <property type="protein sequence ID" value="VAW39102.1"/>
    <property type="molecule type" value="Genomic_DNA"/>
</dbReference>
<gene>
    <name evidence="3" type="ORF">MNBD_DELTA03-411</name>
</gene>
<dbReference type="SUPFAM" id="SSF55347">
    <property type="entry name" value="Glyceraldehyde-3-phosphate dehydrogenase-like, C-terminal domain"/>
    <property type="match status" value="1"/>
</dbReference>
<feature type="domain" description="GFO/IDH/MocA-like oxidoreductase" evidence="2">
    <location>
        <begin position="155"/>
        <end position="226"/>
    </location>
</feature>
<dbReference type="Pfam" id="PF22725">
    <property type="entry name" value="GFO_IDH_MocA_C3"/>
    <property type="match status" value="1"/>
</dbReference>
<proteinExistence type="predicted"/>
<dbReference type="Gene3D" id="3.40.50.720">
    <property type="entry name" value="NAD(P)-binding Rossmann-like Domain"/>
    <property type="match status" value="1"/>
</dbReference>
<protein>
    <submittedName>
        <fullName evidence="3">Oxidoreductase, Gfo/Idh/MocA family</fullName>
    </submittedName>
</protein>
<feature type="domain" description="Gfo/Idh/MocA-like oxidoreductase N-terminal" evidence="1">
    <location>
        <begin position="4"/>
        <end position="120"/>
    </location>
</feature>
<evidence type="ECO:0000259" key="2">
    <source>
        <dbReference type="Pfam" id="PF22725"/>
    </source>
</evidence>
<evidence type="ECO:0000259" key="1">
    <source>
        <dbReference type="Pfam" id="PF01408"/>
    </source>
</evidence>
<sequence>MNKIKIGVIGVGYLGRFHAEKYKNMADVELVGVADSHPGRALQIAQEMKTRHFNDYHEMLSLVDAVSIVVPTKGHARAALDCLDYGVDIFIEKPMTVTIEEADAVISKAESCQRLVQVGHIERFNPAVMAMEQYITNPIFIEAQRLHAFNPRGADVDVTLDLMIHDLDIIMNIVKSPLKHVLAMGASVITDTSDMANARLVFENGCTANLTVSRVSKTSTRKLRIFQQESYISLDYGKKEIWISKQLPTNQAGNGPPRDDTKQFTFTDDALETELKAFILNIRERSTPMVSGREGRTALKIAHQIIELINDFRAEHPNLITR</sequence>
<dbReference type="Pfam" id="PF01408">
    <property type="entry name" value="GFO_IDH_MocA"/>
    <property type="match status" value="1"/>
</dbReference>
<dbReference type="SUPFAM" id="SSF51735">
    <property type="entry name" value="NAD(P)-binding Rossmann-fold domains"/>
    <property type="match status" value="1"/>
</dbReference>
<dbReference type="GO" id="GO:0000166">
    <property type="term" value="F:nucleotide binding"/>
    <property type="evidence" value="ECO:0007669"/>
    <property type="project" value="InterPro"/>
</dbReference>
<evidence type="ECO:0000313" key="3">
    <source>
        <dbReference type="EMBL" id="VAW39102.1"/>
    </source>
</evidence>
<accession>A0A3B0VJ90</accession>
<name>A0A3B0VJ90_9ZZZZ</name>
<dbReference type="Gene3D" id="3.30.360.10">
    <property type="entry name" value="Dihydrodipicolinate Reductase, domain 2"/>
    <property type="match status" value="1"/>
</dbReference>
<organism evidence="3">
    <name type="scientific">hydrothermal vent metagenome</name>
    <dbReference type="NCBI Taxonomy" id="652676"/>
    <lineage>
        <taxon>unclassified sequences</taxon>
        <taxon>metagenomes</taxon>
        <taxon>ecological metagenomes</taxon>
    </lineage>
</organism>